<evidence type="ECO:0000256" key="5">
    <source>
        <dbReference type="ARBA" id="ARBA00023471"/>
    </source>
</evidence>
<dbReference type="Gene3D" id="3.30.70.3460">
    <property type="match status" value="1"/>
</dbReference>
<comment type="subunit">
    <text evidence="4">Probably forms a complex composed of NirD, NirL, NirG and NirH. All proteins are required for the total conversion of siroheme to didecarboxysiroheme.</text>
</comment>
<comment type="similarity">
    <text evidence="3">Belongs to the Ahb/Nir family.</text>
</comment>
<comment type="function">
    <text evidence="6">Involved in heme d1 biosynthesis. Catalyzes the decarboxylation of siroheme into didecarboxysiroheme.</text>
</comment>
<evidence type="ECO:0000256" key="7">
    <source>
        <dbReference type="ARBA" id="ARBA00048470"/>
    </source>
</evidence>
<evidence type="ECO:0000259" key="8">
    <source>
        <dbReference type="Pfam" id="PF17805"/>
    </source>
</evidence>
<protein>
    <recommendedName>
        <fullName evidence="5">siroheme decarboxylase</fullName>
        <ecNumber evidence="5">4.1.1.111</ecNumber>
    </recommendedName>
</protein>
<dbReference type="EMBL" id="QQOH01000003">
    <property type="protein sequence ID" value="RDE19767.1"/>
    <property type="molecule type" value="Genomic_DNA"/>
</dbReference>
<evidence type="ECO:0000256" key="2">
    <source>
        <dbReference type="ARBA" id="ARBA00023444"/>
    </source>
</evidence>
<dbReference type="GO" id="GO:0016829">
    <property type="term" value="F:lyase activity"/>
    <property type="evidence" value="ECO:0007669"/>
    <property type="project" value="UniProtKB-KW"/>
</dbReference>
<sequence>MAAEIIELNEQERQLLNQYQHELPLCPNPYAEMAASCGMTEKEVIEKLRYWDEKGVLSRVGAVINHQRLGASTLAALAVPEDQLEAVADLVSGYPEVNHNYKREHRFNLWFVLAAPDQQQLDEVLEDIEARTQLPLLNLPMLKAHHLDLGFAL</sequence>
<dbReference type="InterPro" id="IPR053953">
    <property type="entry name" value="NirdL-like_HTH"/>
</dbReference>
<dbReference type="Pfam" id="PF17805">
    <property type="entry name" value="AsnC_trans_reg2"/>
    <property type="match status" value="1"/>
</dbReference>
<proteinExistence type="inferred from homology"/>
<dbReference type="Pfam" id="PF22451">
    <property type="entry name" value="NirdL-like_HTH"/>
    <property type="match status" value="1"/>
</dbReference>
<accession>A0A369WDP1</accession>
<reference evidence="10 11" key="1">
    <citation type="submission" date="2018-07" db="EMBL/GenBank/DDBJ databases">
        <title>Motiliproteus coralliicola sp. nov., a bacterium isolated from Coral.</title>
        <authorList>
            <person name="Wang G."/>
        </authorList>
    </citation>
    <scope>NUCLEOTIDE SEQUENCE [LARGE SCALE GENOMIC DNA]</scope>
    <source>
        <strain evidence="10 11">C34</strain>
    </source>
</reference>
<dbReference type="PANTHER" id="PTHR43413:SF1">
    <property type="entry name" value="SIROHEME DECARBOXYLASE NIRL SUBUNIT"/>
    <property type="match status" value="1"/>
</dbReference>
<name>A0A369WDP1_9GAMM</name>
<keyword evidence="11" id="KW-1185">Reference proteome</keyword>
<comment type="catalytic activity">
    <reaction evidence="7">
        <text>siroheme + 2 H(+) = 12,18-didecarboxysiroheme + 2 CO2</text>
        <dbReference type="Rhea" id="RHEA:19093"/>
        <dbReference type="ChEBI" id="CHEBI:15378"/>
        <dbReference type="ChEBI" id="CHEBI:16526"/>
        <dbReference type="ChEBI" id="CHEBI:60052"/>
        <dbReference type="ChEBI" id="CHEBI:140497"/>
        <dbReference type="EC" id="4.1.1.111"/>
    </reaction>
</comment>
<gene>
    <name evidence="10" type="ORF">DV711_12895</name>
</gene>
<evidence type="ECO:0000256" key="6">
    <source>
        <dbReference type="ARBA" id="ARBA00045291"/>
    </source>
</evidence>
<evidence type="ECO:0000259" key="9">
    <source>
        <dbReference type="Pfam" id="PF22451"/>
    </source>
</evidence>
<dbReference type="InterPro" id="IPR040523">
    <property type="entry name" value="AsnC_trans_reg2"/>
</dbReference>
<dbReference type="PANTHER" id="PTHR43413">
    <property type="entry name" value="TRANSCRIPTIONAL REGULATOR, ASNC FAMILY"/>
    <property type="match status" value="1"/>
</dbReference>
<dbReference type="InterPro" id="IPR050684">
    <property type="entry name" value="HTH-Siroheme_Decarb"/>
</dbReference>
<comment type="caution">
    <text evidence="10">The sequence shown here is derived from an EMBL/GenBank/DDBJ whole genome shotgun (WGS) entry which is preliminary data.</text>
</comment>
<dbReference type="Proteomes" id="UP000253769">
    <property type="component" value="Unassembled WGS sequence"/>
</dbReference>
<dbReference type="AlphaFoldDB" id="A0A369WDP1"/>
<dbReference type="EC" id="4.1.1.111" evidence="5"/>
<evidence type="ECO:0000313" key="10">
    <source>
        <dbReference type="EMBL" id="RDE19767.1"/>
    </source>
</evidence>
<evidence type="ECO:0000313" key="11">
    <source>
        <dbReference type="Proteomes" id="UP000253769"/>
    </source>
</evidence>
<evidence type="ECO:0000256" key="1">
    <source>
        <dbReference type="ARBA" id="ARBA00023239"/>
    </source>
</evidence>
<dbReference type="OrthoDB" id="9806536at2"/>
<evidence type="ECO:0000256" key="4">
    <source>
        <dbReference type="ARBA" id="ARBA00023465"/>
    </source>
</evidence>
<comment type="pathway">
    <text evidence="2">Porphyrin-containing compound metabolism.</text>
</comment>
<evidence type="ECO:0000256" key="3">
    <source>
        <dbReference type="ARBA" id="ARBA00023457"/>
    </source>
</evidence>
<feature type="domain" description="Siroheme decarboxylase NirL-like HTH" evidence="9">
    <location>
        <begin position="12"/>
        <end position="57"/>
    </location>
</feature>
<feature type="domain" description="Siroheme decarboxylase AsnC-like ligand binding" evidence="8">
    <location>
        <begin position="71"/>
        <end position="142"/>
    </location>
</feature>
<keyword evidence="1" id="KW-0456">Lyase</keyword>
<organism evidence="10 11">
    <name type="scientific">Motiliproteus coralliicola</name>
    <dbReference type="NCBI Taxonomy" id="2283196"/>
    <lineage>
        <taxon>Bacteria</taxon>
        <taxon>Pseudomonadati</taxon>
        <taxon>Pseudomonadota</taxon>
        <taxon>Gammaproteobacteria</taxon>
        <taxon>Oceanospirillales</taxon>
        <taxon>Oceanospirillaceae</taxon>
        <taxon>Motiliproteus</taxon>
    </lineage>
</organism>
<dbReference type="RefSeq" id="WP_114696112.1">
    <property type="nucleotide sequence ID" value="NZ_QQOH01000003.1"/>
</dbReference>